<organism evidence="2 3">
    <name type="scientific">Murid herpesvirus 1</name>
    <name type="common">MuHV-1</name>
    <name type="synonym">Mouse cytomegalovirus</name>
    <dbReference type="NCBI Taxonomy" id="10366"/>
    <lineage>
        <taxon>Viruses</taxon>
        <taxon>Duplodnaviria</taxon>
        <taxon>Heunggongvirae</taxon>
        <taxon>Peploviricota</taxon>
        <taxon>Herviviricetes</taxon>
        <taxon>Herpesvirales</taxon>
        <taxon>Orthoherpesviridae</taxon>
        <taxon>Betaherpesvirinae</taxon>
        <taxon>Muromegalovirus</taxon>
        <taxon>Muromegalovirus muridbeta1</taxon>
    </lineage>
</organism>
<evidence type="ECO:0000313" key="2">
    <source>
        <dbReference type="EMBL" id="CCE57082.1"/>
    </source>
</evidence>
<feature type="compositionally biased region" description="Acidic residues" evidence="1">
    <location>
        <begin position="536"/>
        <end position="570"/>
    </location>
</feature>
<feature type="compositionally biased region" description="Acidic residues" evidence="1">
    <location>
        <begin position="423"/>
        <end position="468"/>
    </location>
</feature>
<feature type="region of interest" description="Disordered" evidence="1">
    <location>
        <begin position="633"/>
        <end position="666"/>
    </location>
</feature>
<accession>H2A2B3</accession>
<evidence type="ECO:0000313" key="3">
    <source>
        <dbReference type="Proteomes" id="UP000122533"/>
    </source>
</evidence>
<name>H2A2B3_MUHV1</name>
<organismHost>
    <name type="scientific">Mus musculus</name>
    <name type="common">Mouse</name>
    <dbReference type="NCBI Taxonomy" id="10090"/>
</organismHost>
<evidence type="ECO:0000256" key="1">
    <source>
        <dbReference type="SAM" id="MobiDB-lite"/>
    </source>
</evidence>
<sequence length="812" mass="91222">MNAMNNRTEVINPLDSRTSSMVGSTKILLASFLQRVFFEPEELKVFSTGIKILLKRPSVLCVCRDEGMMVPFQENKKRFLHTMFYAVNTQFGIGSLPVPAQNSQPRKQTRMLRSNKYLGFCVFALALDHVPAPPMLIARVNSVKVDASAVRQASVSATTTRTGMKTVRMTVHKVRWANDPDSKRFKKAIVSLELPRARAATLDPKTCSDPHVNFYQMTAQRNSPTIYLTLRYAKANGTPPDSLTAILAVGNRAKKVNLKRSLDPFLKPLPVNGFRVVMPRTVQLRTGQSVVLTSTTMYHASNHAALFIPYLIPGLDIHPSVWMPNSNLSFTITGMKDMEVSVETAIGELRFVSRSWMTVETNSRHARHTCSQTEVINYGPEVFRKHKGTPSRLRDLPDTTLPLPIQDLEQDNASSQDEASSSDAEEEEEEDEEDDEDDDDDDDDDEDDGTENPNGMDDENESSNEDAEPERQAPPQQQRQPSPRANRPAEEDEDAAVFAGEIDPDAEDDDAAVFAGEIDPDADADAMDVGGPAGDENADEDDDEEEDEDEDDDEDDDDDEDGSNNEEDDDGMRQPRQPNGGSRDGRRRGLGGNPFYRNLVRAATRDAMGAAVAVDDYGVENEDVYDEQGRLILRREEDEEPEPRPNQPTEFGNRRDEDAEEERTPDPEAIALFLQREPVRISFQEHYYSHGRQVNPLVSPSTALNMNCTKTGLSKREMVMQHKKDLQQFNLDKELKLILFPLSVCLDETVLAPFLFIIPPAQFYPSKEPFNFTFLAKTRPTYRLSQLTGQEIPGAGFKHEEKSDRVRRLLRS</sequence>
<gene>
    <name evidence="2" type="primary">M83</name>
</gene>
<proteinExistence type="predicted"/>
<protein>
    <submittedName>
        <fullName evidence="2">M83 protein</fullName>
    </submittedName>
</protein>
<feature type="region of interest" description="Disordered" evidence="1">
    <location>
        <begin position="381"/>
        <end position="594"/>
    </location>
</feature>
<feature type="compositionally biased region" description="Basic and acidic residues" evidence="1">
    <location>
        <begin position="652"/>
        <end position="666"/>
    </location>
</feature>
<reference evidence="2 3" key="1">
    <citation type="journal article" date="2013" name="Virology">
        <title>The genome of murine cytomegalovirus is shaped by purifying selection and extensive recombination.</title>
        <authorList>
            <person name="Smith L.M."/>
            <person name="McWhorter A.R."/>
            <person name="Shellam G.R."/>
            <person name="Redwood A.J."/>
        </authorList>
    </citation>
    <scope>NUCLEOTIDE SEQUENCE [LARGE SCALE GENOMIC DNA]</scope>
    <source>
        <strain evidence="2">N1</strain>
    </source>
</reference>
<feature type="compositionally biased region" description="Acidic residues" evidence="1">
    <location>
        <begin position="502"/>
        <end position="511"/>
    </location>
</feature>
<dbReference type="InterPro" id="IPR008649">
    <property type="entry name" value="Herpes_UL82/UL83"/>
</dbReference>
<dbReference type="Pfam" id="PF05784">
    <property type="entry name" value="Herpes_UL82_83"/>
    <property type="match status" value="1"/>
</dbReference>
<dbReference type="EMBL" id="HE610454">
    <property type="protein sequence ID" value="CCE57082.1"/>
    <property type="molecule type" value="Genomic_DNA"/>
</dbReference>
<dbReference type="Proteomes" id="UP000122533">
    <property type="component" value="Segment"/>
</dbReference>
<feature type="compositionally biased region" description="Low complexity" evidence="1">
    <location>
        <begin position="473"/>
        <end position="486"/>
    </location>
</feature>